<evidence type="ECO:0000256" key="12">
    <source>
        <dbReference type="RuleBase" id="RU003991"/>
    </source>
</evidence>
<evidence type="ECO:0000256" key="7">
    <source>
        <dbReference type="ARBA" id="ARBA00023015"/>
    </source>
</evidence>
<evidence type="ECO:0000256" key="10">
    <source>
        <dbReference type="ARBA" id="ARBA00023204"/>
    </source>
</evidence>
<evidence type="ECO:0000256" key="1">
    <source>
        <dbReference type="ARBA" id="ARBA00007484"/>
    </source>
</evidence>
<dbReference type="Pfam" id="PF01726">
    <property type="entry name" value="LexA_DNA_bind"/>
    <property type="match status" value="1"/>
</dbReference>
<dbReference type="InterPro" id="IPR006199">
    <property type="entry name" value="LexA_DNA-bd_dom"/>
</dbReference>
<keyword evidence="8" id="KW-0238">DNA-binding</keyword>
<dbReference type="EC" id="3.4.21.88" evidence="15"/>
<dbReference type="GO" id="GO:0006508">
    <property type="term" value="P:proteolysis"/>
    <property type="evidence" value="ECO:0007669"/>
    <property type="project" value="InterPro"/>
</dbReference>
<dbReference type="EMBL" id="JAGQKX010000115">
    <property type="protein sequence ID" value="MCA9390512.1"/>
    <property type="molecule type" value="Genomic_DNA"/>
</dbReference>
<feature type="non-terminal residue" evidence="15">
    <location>
        <position position="1"/>
    </location>
</feature>
<name>A0A955LH59_UNCKA</name>
<protein>
    <submittedName>
        <fullName evidence="15">Transcriptional repressor LexA</fullName>
        <ecNumber evidence="15">3.4.21.88</ecNumber>
    </submittedName>
</protein>
<evidence type="ECO:0000256" key="8">
    <source>
        <dbReference type="ARBA" id="ARBA00023125"/>
    </source>
</evidence>
<dbReference type="Gene3D" id="1.10.10.10">
    <property type="entry name" value="Winged helix-like DNA-binding domain superfamily/Winged helix DNA-binding domain"/>
    <property type="match status" value="1"/>
</dbReference>
<sequence>STGFPPTIRELRDEIGVSSLRGVTVHLDALERKGFIERNSKARGLRVLRNGEMGRRAQYIRIPLVGTVAAGTPILAQENIEKYVRVKRDQLKGSEKSFLLRVQGDSMIDAGIRPGDLAIISESATADSGDVVVALFDDEVTLKKFHKVDNYVALLPANAKYQPIIGKDFEIQGKLVGLLDEAQLFDDENWVDGDLLPVRREQSKHFPWIFGREVKE</sequence>
<dbReference type="SUPFAM" id="SSF46785">
    <property type="entry name" value="Winged helix' DNA-binding domain"/>
    <property type="match status" value="1"/>
</dbReference>
<keyword evidence="2" id="KW-0678">Repressor</keyword>
<keyword evidence="6 12" id="KW-0068">Autocatalytic cleavage</keyword>
<dbReference type="FunFam" id="2.10.109.10:FF:000001">
    <property type="entry name" value="LexA repressor"/>
    <property type="match status" value="1"/>
</dbReference>
<keyword evidence="9" id="KW-0804">Transcription</keyword>
<dbReference type="CDD" id="cd06529">
    <property type="entry name" value="S24_LexA-like"/>
    <property type="match status" value="1"/>
</dbReference>
<dbReference type="InterPro" id="IPR036388">
    <property type="entry name" value="WH-like_DNA-bd_sf"/>
</dbReference>
<evidence type="ECO:0000313" key="16">
    <source>
        <dbReference type="Proteomes" id="UP000701698"/>
    </source>
</evidence>
<keyword evidence="5 12" id="KW-0378">Hydrolase</keyword>
<evidence type="ECO:0000256" key="11">
    <source>
        <dbReference type="ARBA" id="ARBA00023236"/>
    </source>
</evidence>
<dbReference type="Gene3D" id="2.10.109.10">
    <property type="entry name" value="Umud Fragment, subunit A"/>
    <property type="match status" value="1"/>
</dbReference>
<organism evidence="15 16">
    <name type="scientific">candidate division WWE3 bacterium</name>
    <dbReference type="NCBI Taxonomy" id="2053526"/>
    <lineage>
        <taxon>Bacteria</taxon>
        <taxon>Katanobacteria</taxon>
    </lineage>
</organism>
<evidence type="ECO:0000256" key="6">
    <source>
        <dbReference type="ARBA" id="ARBA00022813"/>
    </source>
</evidence>
<dbReference type="Proteomes" id="UP000701698">
    <property type="component" value="Unassembled WGS sequence"/>
</dbReference>
<dbReference type="InterPro" id="IPR050077">
    <property type="entry name" value="LexA_repressor"/>
</dbReference>
<dbReference type="GO" id="GO:0006281">
    <property type="term" value="P:DNA repair"/>
    <property type="evidence" value="ECO:0007669"/>
    <property type="project" value="UniProtKB-KW"/>
</dbReference>
<dbReference type="AlphaFoldDB" id="A0A955LH59"/>
<dbReference type="PANTHER" id="PTHR33516">
    <property type="entry name" value="LEXA REPRESSOR"/>
    <property type="match status" value="1"/>
</dbReference>
<evidence type="ECO:0000259" key="14">
    <source>
        <dbReference type="Pfam" id="PF01726"/>
    </source>
</evidence>
<dbReference type="GO" id="GO:0006260">
    <property type="term" value="P:DNA replication"/>
    <property type="evidence" value="ECO:0007669"/>
    <property type="project" value="UniProtKB-KW"/>
</dbReference>
<evidence type="ECO:0000256" key="4">
    <source>
        <dbReference type="ARBA" id="ARBA00022763"/>
    </source>
</evidence>
<reference evidence="15" key="2">
    <citation type="journal article" date="2021" name="Microbiome">
        <title>Successional dynamics and alternative stable states in a saline activated sludge microbial community over 9 years.</title>
        <authorList>
            <person name="Wang Y."/>
            <person name="Ye J."/>
            <person name="Ju F."/>
            <person name="Liu L."/>
            <person name="Boyd J.A."/>
            <person name="Deng Y."/>
            <person name="Parks D.H."/>
            <person name="Jiang X."/>
            <person name="Yin X."/>
            <person name="Woodcroft B.J."/>
            <person name="Tyson G.W."/>
            <person name="Hugenholtz P."/>
            <person name="Polz M.F."/>
            <person name="Zhang T."/>
        </authorList>
    </citation>
    <scope>NUCLEOTIDE SEQUENCE</scope>
    <source>
        <strain evidence="15">HKST-UBA01</strain>
    </source>
</reference>
<feature type="domain" description="Peptidase S24/S26A/S26B/S26C" evidence="13">
    <location>
        <begin position="63"/>
        <end position="176"/>
    </location>
</feature>
<evidence type="ECO:0000256" key="2">
    <source>
        <dbReference type="ARBA" id="ARBA00022491"/>
    </source>
</evidence>
<evidence type="ECO:0000256" key="9">
    <source>
        <dbReference type="ARBA" id="ARBA00023163"/>
    </source>
</evidence>
<dbReference type="SUPFAM" id="SSF51306">
    <property type="entry name" value="LexA/Signal peptidase"/>
    <property type="match status" value="1"/>
</dbReference>
<evidence type="ECO:0000313" key="15">
    <source>
        <dbReference type="EMBL" id="MCA9390512.1"/>
    </source>
</evidence>
<keyword evidence="10" id="KW-0234">DNA repair</keyword>
<proteinExistence type="inferred from homology"/>
<evidence type="ECO:0000256" key="5">
    <source>
        <dbReference type="ARBA" id="ARBA00022801"/>
    </source>
</evidence>
<dbReference type="GO" id="GO:0003677">
    <property type="term" value="F:DNA binding"/>
    <property type="evidence" value="ECO:0007669"/>
    <property type="project" value="UniProtKB-KW"/>
</dbReference>
<gene>
    <name evidence="15" type="primary">lexA</name>
    <name evidence="15" type="ORF">KC571_03850</name>
</gene>
<dbReference type="GO" id="GO:0009432">
    <property type="term" value="P:SOS response"/>
    <property type="evidence" value="ECO:0007669"/>
    <property type="project" value="UniProtKB-KW"/>
</dbReference>
<dbReference type="PRINTS" id="PR00726">
    <property type="entry name" value="LEXASERPTASE"/>
</dbReference>
<dbReference type="InterPro" id="IPR015927">
    <property type="entry name" value="Peptidase_S24_S26A/B/C"/>
</dbReference>
<dbReference type="NCBIfam" id="TIGR00498">
    <property type="entry name" value="lexA"/>
    <property type="match status" value="1"/>
</dbReference>
<comment type="caution">
    <text evidence="15">The sequence shown here is derived from an EMBL/GenBank/DDBJ whole genome shotgun (WGS) entry which is preliminary data.</text>
</comment>
<feature type="domain" description="LexA repressor DNA-binding" evidence="14">
    <location>
        <begin position="1"/>
        <end position="42"/>
    </location>
</feature>
<comment type="similarity">
    <text evidence="1 12">Belongs to the peptidase S24 family.</text>
</comment>
<dbReference type="InterPro" id="IPR036286">
    <property type="entry name" value="LexA/Signal_pep-like_sf"/>
</dbReference>
<accession>A0A955LH59</accession>
<keyword evidence="3" id="KW-0235">DNA replication</keyword>
<keyword evidence="4" id="KW-0227">DNA damage</keyword>
<reference evidence="15" key="1">
    <citation type="submission" date="2020-04" db="EMBL/GenBank/DDBJ databases">
        <authorList>
            <person name="Zhang T."/>
        </authorList>
    </citation>
    <scope>NUCLEOTIDE SEQUENCE</scope>
    <source>
        <strain evidence="15">HKST-UBA01</strain>
    </source>
</reference>
<keyword evidence="11" id="KW-0742">SOS response</keyword>
<dbReference type="Pfam" id="PF00717">
    <property type="entry name" value="Peptidase_S24"/>
    <property type="match status" value="1"/>
</dbReference>
<dbReference type="InterPro" id="IPR039418">
    <property type="entry name" value="LexA-like"/>
</dbReference>
<keyword evidence="7" id="KW-0805">Transcription regulation</keyword>
<dbReference type="GO" id="GO:0045892">
    <property type="term" value="P:negative regulation of DNA-templated transcription"/>
    <property type="evidence" value="ECO:0007669"/>
    <property type="project" value="InterPro"/>
</dbReference>
<dbReference type="InterPro" id="IPR036390">
    <property type="entry name" value="WH_DNA-bd_sf"/>
</dbReference>
<evidence type="ECO:0000256" key="3">
    <source>
        <dbReference type="ARBA" id="ARBA00022705"/>
    </source>
</evidence>
<dbReference type="PANTHER" id="PTHR33516:SF2">
    <property type="entry name" value="LEXA REPRESSOR-RELATED"/>
    <property type="match status" value="1"/>
</dbReference>
<dbReference type="InterPro" id="IPR006197">
    <property type="entry name" value="Peptidase_S24_LexA"/>
</dbReference>
<dbReference type="InterPro" id="IPR006200">
    <property type="entry name" value="LexA"/>
</dbReference>
<evidence type="ECO:0000259" key="13">
    <source>
        <dbReference type="Pfam" id="PF00717"/>
    </source>
</evidence>
<dbReference type="GO" id="GO:0004252">
    <property type="term" value="F:serine-type endopeptidase activity"/>
    <property type="evidence" value="ECO:0007669"/>
    <property type="project" value="UniProtKB-EC"/>
</dbReference>